<dbReference type="EMBL" id="JALBWM010000037">
    <property type="protein sequence ID" value="MCO1334749.1"/>
    <property type="molecule type" value="Genomic_DNA"/>
</dbReference>
<proteinExistence type="predicted"/>
<dbReference type="RefSeq" id="WP_252466368.1">
    <property type="nucleotide sequence ID" value="NZ_JALBWM010000037.1"/>
</dbReference>
<dbReference type="Proteomes" id="UP001139028">
    <property type="component" value="Unassembled WGS sequence"/>
</dbReference>
<keyword evidence="2" id="KW-1185">Reference proteome</keyword>
<dbReference type="AlphaFoldDB" id="A0A9X2EN52"/>
<evidence type="ECO:0000313" key="1">
    <source>
        <dbReference type="EMBL" id="MCO1334749.1"/>
    </source>
</evidence>
<accession>A0A9X2EN52</accession>
<organism evidence="1 2">
    <name type="scientific">Microbulbifer okhotskensis</name>
    <dbReference type="NCBI Taxonomy" id="2926617"/>
    <lineage>
        <taxon>Bacteria</taxon>
        <taxon>Pseudomonadati</taxon>
        <taxon>Pseudomonadota</taxon>
        <taxon>Gammaproteobacteria</taxon>
        <taxon>Cellvibrionales</taxon>
        <taxon>Microbulbiferaceae</taxon>
        <taxon>Microbulbifer</taxon>
    </lineage>
</organism>
<sequence>MKTTVRLSGVLERNPYPLSPKVCEARMLPLKEESDFIAISALPVNTCPVLLNHTEHYRLLEELLQIIEQSSLSIDIILLRMQMPAGGRMPKAFLTDSVLMLHDVVGEESILLREGKSYIVIEDSLPRHPFESGSNQLEVRISTAESSQLLVEALAKQLIECGFANIKMYTMDGTT</sequence>
<protein>
    <submittedName>
        <fullName evidence="1">Uncharacterized protein</fullName>
    </submittedName>
</protein>
<comment type="caution">
    <text evidence="1">The sequence shown here is derived from an EMBL/GenBank/DDBJ whole genome shotgun (WGS) entry which is preliminary data.</text>
</comment>
<reference evidence="1" key="1">
    <citation type="journal article" date="2022" name="Arch. Microbiol.">
        <title>Microbulbifer okhotskensis sp. nov., isolated from a deep bottom sediment of the Okhotsk Sea.</title>
        <authorList>
            <person name="Romanenko L."/>
            <person name="Kurilenko V."/>
            <person name="Otstavnykh N."/>
            <person name="Velansky P."/>
            <person name="Isaeva M."/>
            <person name="Mikhailov V."/>
        </authorList>
    </citation>
    <scope>NUCLEOTIDE SEQUENCE</scope>
    <source>
        <strain evidence="1">OS29</strain>
    </source>
</reference>
<gene>
    <name evidence="1" type="ORF">MO867_10400</name>
</gene>
<evidence type="ECO:0000313" key="2">
    <source>
        <dbReference type="Proteomes" id="UP001139028"/>
    </source>
</evidence>
<name>A0A9X2EN52_9GAMM</name>